<dbReference type="Gene3D" id="3.10.290.10">
    <property type="entry name" value="RNA-binding S4 domain"/>
    <property type="match status" value="1"/>
</dbReference>
<dbReference type="Gene3D" id="3.30.70.1560">
    <property type="entry name" value="Alpha-L RNA-binding motif"/>
    <property type="match status" value="1"/>
</dbReference>
<protein>
    <recommendedName>
        <fullName evidence="4">Pseudouridine synthase</fullName>
        <ecNumber evidence="4">5.4.99.-</ecNumber>
    </recommendedName>
</protein>
<keyword evidence="7" id="KW-1185">Reference proteome</keyword>
<organism evidence="6 7">
    <name type="scientific">Erysipelothrix inopinata</name>
    <dbReference type="NCBI Taxonomy" id="225084"/>
    <lineage>
        <taxon>Bacteria</taxon>
        <taxon>Bacillati</taxon>
        <taxon>Bacillota</taxon>
        <taxon>Erysipelotrichia</taxon>
        <taxon>Erysipelotrichales</taxon>
        <taxon>Erysipelotrichaceae</taxon>
        <taxon>Erysipelothrix</taxon>
    </lineage>
</organism>
<dbReference type="GO" id="GO:0003723">
    <property type="term" value="F:RNA binding"/>
    <property type="evidence" value="ECO:0007669"/>
    <property type="project" value="UniProtKB-KW"/>
</dbReference>
<name>A0A7G9RZG5_9FIRM</name>
<dbReference type="RefSeq" id="WP_187534108.1">
    <property type="nucleotide sequence ID" value="NZ_CBCSHU010000014.1"/>
</dbReference>
<reference evidence="6 7" key="1">
    <citation type="submission" date="2020-08" db="EMBL/GenBank/DDBJ databases">
        <title>Genome sequence of Erysipelothrix inopinata DSM 15511T.</title>
        <authorList>
            <person name="Hyun D.-W."/>
            <person name="Bae J.-W."/>
        </authorList>
    </citation>
    <scope>NUCLEOTIDE SEQUENCE [LARGE SCALE GENOMIC DNA]</scope>
    <source>
        <strain evidence="6 7">DSM 15511</strain>
    </source>
</reference>
<dbReference type="InterPro" id="IPR020094">
    <property type="entry name" value="TruA/RsuA/RluB/E/F_N"/>
</dbReference>
<keyword evidence="2 4" id="KW-0413">Isomerase</keyword>
<dbReference type="EC" id="5.4.99.-" evidence="4"/>
<dbReference type="InterPro" id="IPR042092">
    <property type="entry name" value="PsdUridine_s_RsuA/RluB/E/F_cat"/>
</dbReference>
<evidence type="ECO:0000256" key="2">
    <source>
        <dbReference type="ARBA" id="ARBA00023235"/>
    </source>
</evidence>
<dbReference type="SUPFAM" id="SSF55174">
    <property type="entry name" value="Alpha-L RNA-binding motif"/>
    <property type="match status" value="1"/>
</dbReference>
<evidence type="ECO:0000256" key="1">
    <source>
        <dbReference type="ARBA" id="ARBA00008348"/>
    </source>
</evidence>
<dbReference type="InterPro" id="IPR000748">
    <property type="entry name" value="PsdUridine_synth_RsuA/RluB/E/F"/>
</dbReference>
<keyword evidence="3" id="KW-0694">RNA-binding</keyword>
<sequence>MKKAKQSKQSIHHDFNLINHENAVSLRLNKYISDSGYCSRREADRQIQAGNVFVDGVMAEVGMQIYDYQEVKVGETHINANQDRVYIMLHKPRGITCTTDLNQKDNIVTYMNYDQAIFPIGRLDKDTSGLILLTNDGDIVNKILREENGHDKEYIVKVDKHIKKDFIKNMESGVDIYNPRTHEMQRTNPCTVKQLNSHEFKIILNQGLNLQIRRMCKALDYRVVDLKRIRVMNVHLQDLSYGEWRYLTNDELKVMNGMLVDSKK</sequence>
<evidence type="ECO:0000313" key="6">
    <source>
        <dbReference type="EMBL" id="QNN60990.1"/>
    </source>
</evidence>
<dbReference type="InterPro" id="IPR002942">
    <property type="entry name" value="S4_RNA-bd"/>
</dbReference>
<dbReference type="Pfam" id="PF00849">
    <property type="entry name" value="PseudoU_synth_2"/>
    <property type="match status" value="1"/>
</dbReference>
<dbReference type="EMBL" id="CP060715">
    <property type="protein sequence ID" value="QNN60990.1"/>
    <property type="molecule type" value="Genomic_DNA"/>
</dbReference>
<dbReference type="Pfam" id="PF01479">
    <property type="entry name" value="S4"/>
    <property type="match status" value="1"/>
</dbReference>
<dbReference type="AlphaFoldDB" id="A0A7G9RZG5"/>
<dbReference type="InterPro" id="IPR020103">
    <property type="entry name" value="PsdUridine_synth_cat_dom_sf"/>
</dbReference>
<evidence type="ECO:0000256" key="4">
    <source>
        <dbReference type="RuleBase" id="RU003887"/>
    </source>
</evidence>
<evidence type="ECO:0000256" key="3">
    <source>
        <dbReference type="PROSITE-ProRule" id="PRU00182"/>
    </source>
</evidence>
<dbReference type="InterPro" id="IPR036986">
    <property type="entry name" value="S4_RNA-bd_sf"/>
</dbReference>
<dbReference type="NCBIfam" id="TIGR00093">
    <property type="entry name" value="pseudouridine synthase"/>
    <property type="match status" value="1"/>
</dbReference>
<dbReference type="SMART" id="SM00363">
    <property type="entry name" value="S4"/>
    <property type="match status" value="1"/>
</dbReference>
<dbReference type="CDD" id="cd00165">
    <property type="entry name" value="S4"/>
    <property type="match status" value="1"/>
</dbReference>
<dbReference type="PANTHER" id="PTHR47683">
    <property type="entry name" value="PSEUDOURIDINE SYNTHASE FAMILY PROTEIN-RELATED"/>
    <property type="match status" value="1"/>
</dbReference>
<accession>A0A7G9RZG5</accession>
<dbReference type="PROSITE" id="PS01149">
    <property type="entry name" value="PSI_RSU"/>
    <property type="match status" value="1"/>
</dbReference>
<evidence type="ECO:0000313" key="7">
    <source>
        <dbReference type="Proteomes" id="UP000515928"/>
    </source>
</evidence>
<dbReference type="PANTHER" id="PTHR47683:SF2">
    <property type="entry name" value="RNA-BINDING S4 DOMAIN-CONTAINING PROTEIN"/>
    <property type="match status" value="1"/>
</dbReference>
<dbReference type="InterPro" id="IPR018496">
    <property type="entry name" value="PsdUridine_synth_RsuA/RluB_CS"/>
</dbReference>
<proteinExistence type="inferred from homology"/>
<dbReference type="KEGG" id="eio:H9L01_01055"/>
<dbReference type="GO" id="GO:0120159">
    <property type="term" value="F:rRNA pseudouridine synthase activity"/>
    <property type="evidence" value="ECO:0007669"/>
    <property type="project" value="UniProtKB-ARBA"/>
</dbReference>
<feature type="domain" description="RNA-binding S4" evidence="5">
    <location>
        <begin position="26"/>
        <end position="82"/>
    </location>
</feature>
<dbReference type="GO" id="GO:0000455">
    <property type="term" value="P:enzyme-directed rRNA pseudouridine synthesis"/>
    <property type="evidence" value="ECO:0007669"/>
    <property type="project" value="UniProtKB-ARBA"/>
</dbReference>
<dbReference type="InterPro" id="IPR050343">
    <property type="entry name" value="RsuA_PseudoU_synthase"/>
</dbReference>
<dbReference type="PROSITE" id="PS50889">
    <property type="entry name" value="S4"/>
    <property type="match status" value="1"/>
</dbReference>
<dbReference type="Proteomes" id="UP000515928">
    <property type="component" value="Chromosome"/>
</dbReference>
<evidence type="ECO:0000259" key="5">
    <source>
        <dbReference type="SMART" id="SM00363"/>
    </source>
</evidence>
<dbReference type="SUPFAM" id="SSF55120">
    <property type="entry name" value="Pseudouridine synthase"/>
    <property type="match status" value="1"/>
</dbReference>
<comment type="similarity">
    <text evidence="1 4">Belongs to the pseudouridine synthase RsuA family.</text>
</comment>
<dbReference type="Gene3D" id="3.30.70.580">
    <property type="entry name" value="Pseudouridine synthase I, catalytic domain, N-terminal subdomain"/>
    <property type="match status" value="1"/>
</dbReference>
<gene>
    <name evidence="6" type="ORF">H9L01_01055</name>
</gene>
<dbReference type="InterPro" id="IPR006145">
    <property type="entry name" value="PsdUridine_synth_RsuA/RluA"/>
</dbReference>